<proteinExistence type="predicted"/>
<gene>
    <name evidence="1" type="ORF">CDOO_04565</name>
</gene>
<sequence length="130" mass="13706">MGLLQRIFGSGEGLPELPEEAGILDVTTLSVRTAAEWVIVTVDTGGMRALIDASLQRTPLQLRGPGRAVTFVPTRHAEKIVLDPDHGWVVPLTREATAEVSGLSPAEAENPLAAEFVGGTRLAIVVDAEA</sequence>
<dbReference type="Proteomes" id="UP000029914">
    <property type="component" value="Chromosome"/>
</dbReference>
<evidence type="ECO:0000313" key="1">
    <source>
        <dbReference type="EMBL" id="AIT62241.1"/>
    </source>
</evidence>
<dbReference type="RefSeq" id="WP_018021880.1">
    <property type="nucleotide sequence ID" value="NZ_AQUX01000004.1"/>
</dbReference>
<dbReference type="KEGG" id="cdo:CDOO_04565"/>
<name>A0A097IJC0_9CORY</name>
<dbReference type="STRING" id="558173.CDOO_04565"/>
<accession>A0A097IJC0</accession>
<dbReference type="EMBL" id="CP006764">
    <property type="protein sequence ID" value="AIT62241.1"/>
    <property type="molecule type" value="Genomic_DNA"/>
</dbReference>
<protein>
    <submittedName>
        <fullName evidence="1">Uncharacterized protein</fullName>
    </submittedName>
</protein>
<dbReference type="AlphaFoldDB" id="A0A097IJC0"/>
<dbReference type="HOGENOM" id="CLU_157810_0_0_11"/>
<evidence type="ECO:0000313" key="2">
    <source>
        <dbReference type="Proteomes" id="UP000029914"/>
    </source>
</evidence>
<reference evidence="1 2" key="1">
    <citation type="submission" date="2013-09" db="EMBL/GenBank/DDBJ databases">
        <title>Complete genome sequence of Corynebacterium doosanense CAU 212(T) (=DSM 45436(T)), isolated from activated sludge.</title>
        <authorList>
            <person name="Schaffert L."/>
            <person name="Albersmeier A."/>
            <person name="Kalinowski J."/>
            <person name="Ruckert C."/>
        </authorList>
    </citation>
    <scope>NUCLEOTIDE SEQUENCE [LARGE SCALE GENOMIC DNA]</scope>
    <source>
        <strain evidence="1 2">CAU 212</strain>
    </source>
</reference>
<organism evidence="1 2">
    <name type="scientific">Corynebacterium doosanense CAU 212 = DSM 45436</name>
    <dbReference type="NCBI Taxonomy" id="558173"/>
    <lineage>
        <taxon>Bacteria</taxon>
        <taxon>Bacillati</taxon>
        <taxon>Actinomycetota</taxon>
        <taxon>Actinomycetes</taxon>
        <taxon>Mycobacteriales</taxon>
        <taxon>Corynebacteriaceae</taxon>
        <taxon>Corynebacterium</taxon>
    </lineage>
</organism>
<keyword evidence="2" id="KW-1185">Reference proteome</keyword>
<dbReference type="OrthoDB" id="4427708at2"/>